<dbReference type="InterPro" id="IPR058130">
    <property type="entry name" value="PEA_transf_C"/>
</dbReference>
<keyword evidence="6" id="KW-0472">Membrane</keyword>
<evidence type="ECO:0000313" key="9">
    <source>
        <dbReference type="Proteomes" id="UP000955338"/>
    </source>
</evidence>
<sequence>MFIAKLSGFKRDFVIINIFTLMLFMSEIGYRIVNSIPPIGLTKAPENYLITLLFVSLYYFARFKLSRLFIFFFFFLSIIINNIHFAVYQNWVNGLNYYLAIKEWHEVYAAGIPMLDKLIIPLLWGTVDCLIFLSIAKYRRKTYVYSDILFILLIVYISIRSFSTSQEHGISPKTNYGRIKANYYSFGYFLGRILPYQLFSLSSVPEYTHKTPEKNHSPKIKNIILIMGEAETATHVSAFGYSRKTTPFFEQMQEDQKGLLLPIYSAGKMTAISLPSFFNAIPYPNGMTQINQGNTSLFRLAKENNFHTYFYTAQAEMEMAITSLFGKRWIEHIIFPTHLGYDPYENISDNHLIPLFEKINLNKNNNFIVLHQRGSHTPYGKWLEPKEMVFGDTTIIDKYDSTIFHTDQLIKQIYQKLIQRPEKDWILIYTSDHGQYVTDQVYNQGTTVNDNYIVPLFIYTPDTVLQQEINHIFSACKIGYHQQLATLIIDLLGYKMPIAGCDVGYVNGNLLTGDNGYYKVQQNGKIEFINPKQNKH</sequence>
<evidence type="ECO:0000256" key="3">
    <source>
        <dbReference type="ARBA" id="ARBA00022679"/>
    </source>
</evidence>
<evidence type="ECO:0000256" key="6">
    <source>
        <dbReference type="ARBA" id="ARBA00023136"/>
    </source>
</evidence>
<dbReference type="PANTHER" id="PTHR30443">
    <property type="entry name" value="INNER MEMBRANE PROTEIN"/>
    <property type="match status" value="1"/>
</dbReference>
<keyword evidence="9" id="KW-1185">Reference proteome</keyword>
<dbReference type="CDD" id="cd16017">
    <property type="entry name" value="LptA"/>
    <property type="match status" value="1"/>
</dbReference>
<dbReference type="GO" id="GO:0016776">
    <property type="term" value="F:phosphotransferase activity, phosphate group as acceptor"/>
    <property type="evidence" value="ECO:0007669"/>
    <property type="project" value="TreeGrafter"/>
</dbReference>
<dbReference type="Pfam" id="PF00884">
    <property type="entry name" value="Sulfatase"/>
    <property type="match status" value="1"/>
</dbReference>
<dbReference type="EMBL" id="CP022011">
    <property type="protein sequence ID" value="QDJ14144.1"/>
    <property type="molecule type" value="Genomic_DNA"/>
</dbReference>
<dbReference type="SUPFAM" id="SSF53649">
    <property type="entry name" value="Alkaline phosphatase-like"/>
    <property type="match status" value="1"/>
</dbReference>
<protein>
    <submittedName>
        <fullName evidence="8">Protein DcaA</fullName>
    </submittedName>
</protein>
<proteinExistence type="predicted"/>
<feature type="domain" description="Sulfatase N-terminal" evidence="7">
    <location>
        <begin position="221"/>
        <end position="494"/>
    </location>
</feature>
<reference evidence="8" key="1">
    <citation type="submission" date="2017-06" db="EMBL/GenBank/DDBJ databases">
        <title>Genome sequencing of pathogenic and non-pathogenic strains within Bisgaard taxon 40.</title>
        <authorList>
            <person name="Ladner J.T."/>
            <person name="Lovett S.P."/>
            <person name="Koroleva G."/>
            <person name="Lorch J.M."/>
        </authorList>
    </citation>
    <scope>NUCLEOTIDE SEQUENCE</scope>
    <source>
        <strain evidence="8">27576-1-I1</strain>
    </source>
</reference>
<dbReference type="InterPro" id="IPR017850">
    <property type="entry name" value="Alkaline_phosphatase_core_sf"/>
</dbReference>
<name>A0A8E3MFY6_9PAST</name>
<dbReference type="PANTHER" id="PTHR30443:SF0">
    <property type="entry name" value="PHOSPHOETHANOLAMINE TRANSFERASE EPTA"/>
    <property type="match status" value="1"/>
</dbReference>
<keyword evidence="4" id="KW-0812">Transmembrane</keyword>
<dbReference type="AlphaFoldDB" id="A0A8E3MFY6"/>
<evidence type="ECO:0000256" key="5">
    <source>
        <dbReference type="ARBA" id="ARBA00022989"/>
    </source>
</evidence>
<accession>A0A8E3MFY6</accession>
<dbReference type="GO" id="GO:0009244">
    <property type="term" value="P:lipopolysaccharide core region biosynthetic process"/>
    <property type="evidence" value="ECO:0007669"/>
    <property type="project" value="TreeGrafter"/>
</dbReference>
<evidence type="ECO:0000313" key="8">
    <source>
        <dbReference type="EMBL" id="QDJ14144.1"/>
    </source>
</evidence>
<dbReference type="InterPro" id="IPR040423">
    <property type="entry name" value="PEA_transferase"/>
</dbReference>
<comment type="subcellular location">
    <subcellularLocation>
        <location evidence="1">Cell membrane</location>
        <topology evidence="1">Multi-pass membrane protein</topology>
    </subcellularLocation>
</comment>
<evidence type="ECO:0000256" key="2">
    <source>
        <dbReference type="ARBA" id="ARBA00022475"/>
    </source>
</evidence>
<evidence type="ECO:0000256" key="1">
    <source>
        <dbReference type="ARBA" id="ARBA00004651"/>
    </source>
</evidence>
<evidence type="ECO:0000256" key="4">
    <source>
        <dbReference type="ARBA" id="ARBA00022692"/>
    </source>
</evidence>
<dbReference type="GO" id="GO:0005886">
    <property type="term" value="C:plasma membrane"/>
    <property type="evidence" value="ECO:0007669"/>
    <property type="project" value="UniProtKB-SubCell"/>
</dbReference>
<dbReference type="InterPro" id="IPR000917">
    <property type="entry name" value="Sulfatase_N"/>
</dbReference>
<dbReference type="Gene3D" id="3.40.720.10">
    <property type="entry name" value="Alkaline Phosphatase, subunit A"/>
    <property type="match status" value="1"/>
</dbReference>
<keyword evidence="5" id="KW-1133">Transmembrane helix</keyword>
<keyword evidence="2" id="KW-1003">Cell membrane</keyword>
<dbReference type="RefSeq" id="WP_261919772.1">
    <property type="nucleotide sequence ID" value="NZ_CP022011.1"/>
</dbReference>
<organism evidence="8 9">
    <name type="scientific">Mergibacter septicus</name>
    <dbReference type="NCBI Taxonomy" id="221402"/>
    <lineage>
        <taxon>Bacteria</taxon>
        <taxon>Pseudomonadati</taxon>
        <taxon>Pseudomonadota</taxon>
        <taxon>Gammaproteobacteria</taxon>
        <taxon>Pasteurellales</taxon>
        <taxon>Pasteurellaceae</taxon>
        <taxon>Mergibacter</taxon>
    </lineage>
</organism>
<keyword evidence="3" id="KW-0808">Transferase</keyword>
<dbReference type="Proteomes" id="UP000955338">
    <property type="component" value="Chromosome"/>
</dbReference>
<evidence type="ECO:0000259" key="7">
    <source>
        <dbReference type="Pfam" id="PF00884"/>
    </source>
</evidence>
<gene>
    <name evidence="8" type="ORF">CEP48_01325</name>
</gene>